<gene>
    <name evidence="3" type="ORF">GCM10009606_13430</name>
</gene>
<dbReference type="InterPro" id="IPR042070">
    <property type="entry name" value="PucR_C-HTH_sf"/>
</dbReference>
<dbReference type="RefSeq" id="WP_343906711.1">
    <property type="nucleotide sequence ID" value="NZ_BAAAJE010000006.1"/>
</dbReference>
<feature type="domain" description="Purine catabolism PurC-like" evidence="1">
    <location>
        <begin position="9"/>
        <end position="122"/>
    </location>
</feature>
<evidence type="ECO:0000313" key="3">
    <source>
        <dbReference type="EMBL" id="GAA1134563.1"/>
    </source>
</evidence>
<dbReference type="PANTHER" id="PTHR33744">
    <property type="entry name" value="CARBOHYDRATE DIACID REGULATOR"/>
    <property type="match status" value="1"/>
</dbReference>
<dbReference type="InterPro" id="IPR051448">
    <property type="entry name" value="CdaR-like_regulators"/>
</dbReference>
<proteinExistence type="predicted"/>
<evidence type="ECO:0000313" key="4">
    <source>
        <dbReference type="Proteomes" id="UP001499979"/>
    </source>
</evidence>
<dbReference type="Gene3D" id="1.10.10.2840">
    <property type="entry name" value="PucR C-terminal helix-turn-helix domain"/>
    <property type="match status" value="1"/>
</dbReference>
<dbReference type="InterPro" id="IPR012914">
    <property type="entry name" value="PucR_dom"/>
</dbReference>
<keyword evidence="4" id="KW-1185">Reference proteome</keyword>
<dbReference type="Proteomes" id="UP001499979">
    <property type="component" value="Unassembled WGS sequence"/>
</dbReference>
<comment type="caution">
    <text evidence="3">The sequence shown here is derived from an EMBL/GenBank/DDBJ whole genome shotgun (WGS) entry which is preliminary data.</text>
</comment>
<evidence type="ECO:0000259" key="1">
    <source>
        <dbReference type="Pfam" id="PF07905"/>
    </source>
</evidence>
<reference evidence="4" key="1">
    <citation type="journal article" date="2019" name="Int. J. Syst. Evol. Microbiol.">
        <title>The Global Catalogue of Microorganisms (GCM) 10K type strain sequencing project: providing services to taxonomists for standard genome sequencing and annotation.</title>
        <authorList>
            <consortium name="The Broad Institute Genomics Platform"/>
            <consortium name="The Broad Institute Genome Sequencing Center for Infectious Disease"/>
            <person name="Wu L."/>
            <person name="Ma J."/>
        </authorList>
    </citation>
    <scope>NUCLEOTIDE SEQUENCE [LARGE SCALE GENOMIC DNA]</scope>
    <source>
        <strain evidence="4">JCM 11813</strain>
    </source>
</reference>
<evidence type="ECO:0000259" key="2">
    <source>
        <dbReference type="Pfam" id="PF13556"/>
    </source>
</evidence>
<name>A0ABP4EYA2_9ACTN</name>
<protein>
    <submittedName>
        <fullName evidence="3">PucR family transcriptional regulator</fullName>
    </submittedName>
</protein>
<organism evidence="3 4">
    <name type="scientific">Nocardioides aquiterrae</name>
    <dbReference type="NCBI Taxonomy" id="203799"/>
    <lineage>
        <taxon>Bacteria</taxon>
        <taxon>Bacillati</taxon>
        <taxon>Actinomycetota</taxon>
        <taxon>Actinomycetes</taxon>
        <taxon>Propionibacteriales</taxon>
        <taxon>Nocardioidaceae</taxon>
        <taxon>Nocardioides</taxon>
    </lineage>
</organism>
<feature type="domain" description="PucR C-terminal helix-turn-helix" evidence="2">
    <location>
        <begin position="431"/>
        <end position="488"/>
    </location>
</feature>
<dbReference type="Pfam" id="PF13556">
    <property type="entry name" value="HTH_30"/>
    <property type="match status" value="1"/>
</dbReference>
<sequence length="497" mass="53736">MSGLTIDDLVAMEQLGCTVIAGADGGRRRVVWAHSCELDDPWNWVGADELLMTVGMCVPRDDAGQVRFVRRLHEHGVAGVAIGDDLKAPPISAAMAEEADRLAFPVIGVSHTIPFAALGRTVALASQSSQIRRIARLSRLYELARTATFGDESLLSRLSAELGHRLHVVDVRYASEVMREGPPLARGVVEELADRLSGQLDRLPARISLESDGAVTATALALSTHRACMLVAEGPGEVDLDVFVLLHAQSLIAMEVERITRDRERADLDGGEILRQFIQGTLGLDAAQLSLRQFGLAEVESSTVMGFDAAHLPTVRLLMGDTTLPHLSCEWGEHGFLMAPTAAAAEAVELLRPHVPALGISAPSSSLQHLGDSTRQALWALQAAHAGGGGIADYTTAAPLFLPRTLADAHFATRMILGSLLEHDGAHGSDLVNTLEVYLSTDRSWVETSRRLMIHRQTLGYRLRKIETLTGRSTRSSADIAMFWMALVARRITRETA</sequence>
<dbReference type="PANTHER" id="PTHR33744:SF1">
    <property type="entry name" value="DNA-BINDING TRANSCRIPTIONAL ACTIVATOR ADER"/>
    <property type="match status" value="1"/>
</dbReference>
<dbReference type="Pfam" id="PF07905">
    <property type="entry name" value="PucR"/>
    <property type="match status" value="1"/>
</dbReference>
<dbReference type="InterPro" id="IPR025736">
    <property type="entry name" value="PucR_C-HTH_dom"/>
</dbReference>
<dbReference type="EMBL" id="BAAAJE010000006">
    <property type="protein sequence ID" value="GAA1134563.1"/>
    <property type="molecule type" value="Genomic_DNA"/>
</dbReference>
<accession>A0ABP4EYA2</accession>